<dbReference type="KEGG" id="cam:101510539"/>
<dbReference type="OrthoDB" id="1393393at2759"/>
<evidence type="ECO:0000313" key="2">
    <source>
        <dbReference type="Proteomes" id="UP000087171"/>
    </source>
</evidence>
<evidence type="ECO:0000256" key="1">
    <source>
        <dbReference type="SAM" id="MobiDB-lite"/>
    </source>
</evidence>
<proteinExistence type="predicted"/>
<organism evidence="2 3">
    <name type="scientific">Cicer arietinum</name>
    <name type="common">Chickpea</name>
    <name type="synonym">Garbanzo</name>
    <dbReference type="NCBI Taxonomy" id="3827"/>
    <lineage>
        <taxon>Eukaryota</taxon>
        <taxon>Viridiplantae</taxon>
        <taxon>Streptophyta</taxon>
        <taxon>Embryophyta</taxon>
        <taxon>Tracheophyta</taxon>
        <taxon>Spermatophyta</taxon>
        <taxon>Magnoliopsida</taxon>
        <taxon>eudicotyledons</taxon>
        <taxon>Gunneridae</taxon>
        <taxon>Pentapetalae</taxon>
        <taxon>rosids</taxon>
        <taxon>fabids</taxon>
        <taxon>Fabales</taxon>
        <taxon>Fabaceae</taxon>
        <taxon>Papilionoideae</taxon>
        <taxon>50 kb inversion clade</taxon>
        <taxon>NPAAA clade</taxon>
        <taxon>Hologalegina</taxon>
        <taxon>IRL clade</taxon>
        <taxon>Cicereae</taxon>
        <taxon>Cicer</taxon>
    </lineage>
</organism>
<feature type="compositionally biased region" description="Polar residues" evidence="1">
    <location>
        <begin position="103"/>
        <end position="117"/>
    </location>
</feature>
<dbReference type="Proteomes" id="UP000087171">
    <property type="component" value="Chromosome Ca2"/>
</dbReference>
<name>A0A1S3DYP6_CICAR</name>
<feature type="region of interest" description="Disordered" evidence="1">
    <location>
        <begin position="214"/>
        <end position="234"/>
    </location>
</feature>
<protein>
    <submittedName>
        <fullName evidence="3">Uncharacterized protein LOC101510539</fullName>
    </submittedName>
</protein>
<gene>
    <name evidence="3" type="primary">LOC101510539</name>
</gene>
<evidence type="ECO:0000313" key="3">
    <source>
        <dbReference type="RefSeq" id="XP_012568284.2"/>
    </source>
</evidence>
<dbReference type="GeneID" id="101510539"/>
<reference evidence="2" key="1">
    <citation type="journal article" date="2013" name="Nat. Biotechnol.">
        <title>Draft genome sequence of chickpea (Cicer arietinum) provides a resource for trait improvement.</title>
        <authorList>
            <person name="Varshney R.K."/>
            <person name="Song C."/>
            <person name="Saxena R.K."/>
            <person name="Azam S."/>
            <person name="Yu S."/>
            <person name="Sharpe A.G."/>
            <person name="Cannon S."/>
            <person name="Baek J."/>
            <person name="Rosen B.D."/>
            <person name="Tar'an B."/>
            <person name="Millan T."/>
            <person name="Zhang X."/>
            <person name="Ramsay L.D."/>
            <person name="Iwata A."/>
            <person name="Wang Y."/>
            <person name="Nelson W."/>
            <person name="Farmer A.D."/>
            <person name="Gaur P.M."/>
            <person name="Soderlund C."/>
            <person name="Penmetsa R.V."/>
            <person name="Xu C."/>
            <person name="Bharti A.K."/>
            <person name="He W."/>
            <person name="Winter P."/>
            <person name="Zhao S."/>
            <person name="Hane J.K."/>
            <person name="Carrasquilla-Garcia N."/>
            <person name="Condie J.A."/>
            <person name="Upadhyaya H.D."/>
            <person name="Luo M.C."/>
            <person name="Thudi M."/>
            <person name="Gowda C.L."/>
            <person name="Singh N.P."/>
            <person name="Lichtenzveig J."/>
            <person name="Gali K.K."/>
            <person name="Rubio J."/>
            <person name="Nadarajan N."/>
            <person name="Dolezel J."/>
            <person name="Bansal K.C."/>
            <person name="Xu X."/>
            <person name="Edwards D."/>
            <person name="Zhang G."/>
            <person name="Kahl G."/>
            <person name="Gil J."/>
            <person name="Singh K.B."/>
            <person name="Datta S.K."/>
            <person name="Jackson S.A."/>
            <person name="Wang J."/>
            <person name="Cook D.R."/>
        </authorList>
    </citation>
    <scope>NUCLEOTIDE SEQUENCE [LARGE SCALE GENOMIC DNA]</scope>
    <source>
        <strain evidence="2">cv. CDC Frontier</strain>
    </source>
</reference>
<dbReference type="RefSeq" id="XP_012568284.2">
    <property type="nucleotide sequence ID" value="XM_012712830.2"/>
</dbReference>
<accession>A0A1S3DYP6</accession>
<feature type="region of interest" description="Disordered" evidence="1">
    <location>
        <begin position="103"/>
        <end position="135"/>
    </location>
</feature>
<keyword evidence="2" id="KW-1185">Reference proteome</keyword>
<dbReference type="eggNOG" id="ENOG502SC8C">
    <property type="taxonomic scope" value="Eukaryota"/>
</dbReference>
<dbReference type="PaxDb" id="3827-XP_004490104.1"/>
<reference evidence="3" key="2">
    <citation type="submission" date="2025-08" db="UniProtKB">
        <authorList>
            <consortium name="RefSeq"/>
        </authorList>
    </citation>
    <scope>IDENTIFICATION</scope>
    <source>
        <tissue evidence="3">Etiolated seedlings</tissue>
    </source>
</reference>
<sequence>MTMMKSEQPKHGQQEKMCSNFHKNFDLNVTAQELEQEPDSQCELIENNYSQYSELFEKTEKNVDNRRTETNKHEEQVPQVKTIEGCVDHLLILAQSAETLAAQSEDSVARTHTNNQNKDQECSQEPLDRSSSVSHASSERCELRYKVTGMRLTQIRKQARCKYRILDQDTAEDNQCKHLQRKTVRLSQIKHQARCKSKNDLSVRLSQIKHQARCKSKNDLSPHMFTEQGNKQRRGRILRLSHMKHLARSKNNATVKEGTEEHMCVNQQCNEYRDSNHCGVEGVPAHNIFGGAGQSSVARRGIENDKECQRAARRLRSFKTKKLRNARLNGSASFLKDKDLITCQEKLPETSGCNENLEANFGRNKLPVQNNVLMFTGLPNSAFRQYDPNMGWMLYMHHVQLKEYHRVVARQHRAERIEEKRALKYKQQNAKNPVLEAKSKAQVELSPIKRLRLTQLKHEVRRGNQCPMSYHART</sequence>
<dbReference type="AlphaFoldDB" id="A0A1S3DYP6"/>